<dbReference type="EMBL" id="JACRTJ010000025">
    <property type="protein sequence ID" value="MBC8599903.1"/>
    <property type="molecule type" value="Genomic_DNA"/>
</dbReference>
<dbReference type="InterPro" id="IPR002933">
    <property type="entry name" value="Peptidase_M20"/>
</dbReference>
<dbReference type="NCBIfam" id="TIGR01891">
    <property type="entry name" value="amidohydrolases"/>
    <property type="match status" value="1"/>
</dbReference>
<gene>
    <name evidence="1" type="ORF">H8708_11815</name>
</gene>
<dbReference type="Proteomes" id="UP000647491">
    <property type="component" value="Unassembled WGS sequence"/>
</dbReference>
<dbReference type="Pfam" id="PF01546">
    <property type="entry name" value="Peptidase_M20"/>
    <property type="match status" value="1"/>
</dbReference>
<sequence>MDFELLDSLIQSKKEQFWEMSDQIWGFAEMRFKEDQSSRLQMEFLRNEGFTVEEGIGDIPTAFSARAGSGRPVIGLLGEYDALPKLSQEADVTVKKPLAEGAPGHGCGHHLLGTGCLEAAVAVKDYLLEHPGQGTIVYFGCPAEEGGAGKAFMVREGCFKDCDICLAWHPYSATFASVSSLANARIIYRFTGKSAHAATSPYLGRSALDAVELMNVGCNYMREHMIPDARVHYAVTDTGGDAPNVVQAHAEVIYSVRAPRVDQVCELAERVHNIARGAALMTETKVEIQVVSAYADVLQNKVLDNLVYGHMKEIFPLDYSHEELDYAEKFHAVGDPGDWTLYQTMAAKIMGENGKAFFRGAMADVCVPPLPLKQGSTDVGDVSWNVPSAWFGSACFALGTPAHSWLAVAQGKSSIAHRGMTGAASVLARTALELMERPELVEAAWEEMKEAKKNCEYRCLIPEDVRAGSF</sequence>
<protein>
    <submittedName>
        <fullName evidence="1">Amidohydrolase</fullName>
    </submittedName>
</protein>
<evidence type="ECO:0000313" key="1">
    <source>
        <dbReference type="EMBL" id="MBC8599903.1"/>
    </source>
</evidence>
<dbReference type="InterPro" id="IPR052030">
    <property type="entry name" value="Peptidase_M20/M20A_hydrolases"/>
</dbReference>
<dbReference type="PANTHER" id="PTHR30575">
    <property type="entry name" value="PEPTIDASE M20"/>
    <property type="match status" value="1"/>
</dbReference>
<dbReference type="SUPFAM" id="SSF53187">
    <property type="entry name" value="Zn-dependent exopeptidases"/>
    <property type="match status" value="1"/>
</dbReference>
<name>A0ABR7NUV4_9FIRM</name>
<evidence type="ECO:0000313" key="2">
    <source>
        <dbReference type="Proteomes" id="UP000647491"/>
    </source>
</evidence>
<dbReference type="Gene3D" id="3.40.630.10">
    <property type="entry name" value="Zn peptidases"/>
    <property type="match status" value="1"/>
</dbReference>
<dbReference type="PIRSF" id="PIRSF037227">
    <property type="entry name" value="Aminobenzoyl-glu_utiliz_pB"/>
    <property type="match status" value="1"/>
</dbReference>
<dbReference type="InterPro" id="IPR017145">
    <property type="entry name" value="Aminobenzoyl-glu_utiliz_pB"/>
</dbReference>
<dbReference type="InterPro" id="IPR017439">
    <property type="entry name" value="Amidohydrolase"/>
</dbReference>
<keyword evidence="2" id="KW-1185">Reference proteome</keyword>
<accession>A0ABR7NUV4</accession>
<dbReference type="InterPro" id="IPR036264">
    <property type="entry name" value="Bact_exopeptidase_dim_dom"/>
</dbReference>
<comment type="caution">
    <text evidence="1">The sequence shown here is derived from an EMBL/GenBank/DDBJ whole genome shotgun (WGS) entry which is preliminary data.</text>
</comment>
<dbReference type="Gene3D" id="3.30.70.360">
    <property type="match status" value="1"/>
</dbReference>
<proteinExistence type="predicted"/>
<reference evidence="1 2" key="1">
    <citation type="submission" date="2020-08" db="EMBL/GenBank/DDBJ databases">
        <title>Genome public.</title>
        <authorList>
            <person name="Liu C."/>
            <person name="Sun Q."/>
        </authorList>
    </citation>
    <scope>NUCLEOTIDE SEQUENCE [LARGE SCALE GENOMIC DNA]</scope>
    <source>
        <strain evidence="1 2">BX10</strain>
    </source>
</reference>
<organism evidence="1 2">
    <name type="scientific">Enterocloster hominis</name>
    <name type="common">ex Liu et al. 2021</name>
    <dbReference type="NCBI Taxonomy" id="2763663"/>
    <lineage>
        <taxon>Bacteria</taxon>
        <taxon>Bacillati</taxon>
        <taxon>Bacillota</taxon>
        <taxon>Clostridia</taxon>
        <taxon>Lachnospirales</taxon>
        <taxon>Lachnospiraceae</taxon>
        <taxon>Enterocloster</taxon>
    </lineage>
</organism>
<dbReference type="SUPFAM" id="SSF55031">
    <property type="entry name" value="Bacterial exopeptidase dimerisation domain"/>
    <property type="match status" value="1"/>
</dbReference>
<dbReference type="RefSeq" id="WP_262427959.1">
    <property type="nucleotide sequence ID" value="NZ_JACRTJ010000025.1"/>
</dbReference>
<dbReference type="PANTHER" id="PTHR30575:SF0">
    <property type="entry name" value="XAA-ARG DIPEPTIDASE"/>
    <property type="match status" value="1"/>
</dbReference>